<dbReference type="InterPro" id="IPR001537">
    <property type="entry name" value="SpoU_MeTrfase"/>
</dbReference>
<dbReference type="InterPro" id="IPR004441">
    <property type="entry name" value="rRNA_MeTrfase_TrmH"/>
</dbReference>
<evidence type="ECO:0000259" key="3">
    <source>
        <dbReference type="Pfam" id="PF00588"/>
    </source>
</evidence>
<keyword evidence="2" id="KW-0808">Transferase</keyword>
<protein>
    <submittedName>
        <fullName evidence="4">RNA methyltransferase</fullName>
    </submittedName>
</protein>
<keyword evidence="5" id="KW-1185">Reference proteome</keyword>
<dbReference type="EMBL" id="CP123443">
    <property type="protein sequence ID" value="WGK69537.1"/>
    <property type="molecule type" value="Genomic_DNA"/>
</dbReference>
<reference evidence="4 5" key="1">
    <citation type="submission" date="2023-04" db="EMBL/GenBank/DDBJ databases">
        <title>Spirochaete genome identified in red abalone sample constitutes a novel genus.</title>
        <authorList>
            <person name="Sharma S.P."/>
            <person name="Purcell C.M."/>
            <person name="Hyde J.R."/>
            <person name="Severin A.J."/>
        </authorList>
    </citation>
    <scope>NUCLEOTIDE SEQUENCE [LARGE SCALE GENOMIC DNA]</scope>
    <source>
        <strain evidence="4 5">SP-2023</strain>
    </source>
</reference>
<evidence type="ECO:0000313" key="4">
    <source>
        <dbReference type="EMBL" id="WGK69537.1"/>
    </source>
</evidence>
<dbReference type="PANTHER" id="PTHR46429">
    <property type="entry name" value="23S RRNA (GUANOSINE-2'-O-)-METHYLTRANSFERASE RLMB"/>
    <property type="match status" value="1"/>
</dbReference>
<sequence length="262" mass="29319">MEYYNSFHSITEFLKQDRARQGQSRLLLDRQRLHNAHRDAEKGKKSRMLQLIELAKENNVKMEARPPQELQSLLEQSHYRGYVLALDRLDPDELQAKAADIAEILVRRPDLVIMLDGVLDVGNLGAIVRSSDLFGAGAVFVSHRSAGRSDRNAANQLSRAASGANAWVPVIEGNLARMALQLQEAGYQLYGADMRGKPAAHNEFSRPCVLILGAEERGIHTRMREICDELVRIPTEGHLDSLNVSAAGAVLMYEIRRGWNLQ</sequence>
<feature type="domain" description="tRNA/rRNA methyltransferase SpoU type" evidence="3">
    <location>
        <begin position="111"/>
        <end position="253"/>
    </location>
</feature>
<name>A0ABY8MHP2_9SPIO</name>
<evidence type="ECO:0000256" key="1">
    <source>
        <dbReference type="ARBA" id="ARBA00022603"/>
    </source>
</evidence>
<dbReference type="Pfam" id="PF00588">
    <property type="entry name" value="SpoU_methylase"/>
    <property type="match status" value="1"/>
</dbReference>
<dbReference type="Proteomes" id="UP001228690">
    <property type="component" value="Chromosome"/>
</dbReference>
<organism evidence="4 5">
    <name type="scientific">Candidatus Haliotispira prima</name>
    <dbReference type="NCBI Taxonomy" id="3034016"/>
    <lineage>
        <taxon>Bacteria</taxon>
        <taxon>Pseudomonadati</taxon>
        <taxon>Spirochaetota</taxon>
        <taxon>Spirochaetia</taxon>
        <taxon>Spirochaetales</taxon>
        <taxon>Spirochaetaceae</taxon>
        <taxon>Candidatus Haliotispira</taxon>
    </lineage>
</organism>
<accession>A0ABY8MHP2</accession>
<evidence type="ECO:0000256" key="2">
    <source>
        <dbReference type="ARBA" id="ARBA00022679"/>
    </source>
</evidence>
<evidence type="ECO:0000313" key="5">
    <source>
        <dbReference type="Proteomes" id="UP001228690"/>
    </source>
</evidence>
<dbReference type="InterPro" id="IPR029028">
    <property type="entry name" value="Alpha/beta_knot_MTases"/>
</dbReference>
<dbReference type="GO" id="GO:0032259">
    <property type="term" value="P:methylation"/>
    <property type="evidence" value="ECO:0007669"/>
    <property type="project" value="UniProtKB-KW"/>
</dbReference>
<gene>
    <name evidence="4" type="ORF">P0082_01365</name>
</gene>
<keyword evidence="1 4" id="KW-0489">Methyltransferase</keyword>
<dbReference type="PANTHER" id="PTHR46429:SF1">
    <property type="entry name" value="23S RRNA (GUANOSINE-2'-O-)-METHYLTRANSFERASE RLMB"/>
    <property type="match status" value="1"/>
</dbReference>
<dbReference type="RefSeq" id="WP_326927721.1">
    <property type="nucleotide sequence ID" value="NZ_CP123443.1"/>
</dbReference>
<dbReference type="SUPFAM" id="SSF75217">
    <property type="entry name" value="alpha/beta knot"/>
    <property type="match status" value="1"/>
</dbReference>
<proteinExistence type="predicted"/>
<dbReference type="Gene3D" id="3.40.1280.10">
    <property type="match status" value="1"/>
</dbReference>
<dbReference type="GO" id="GO:0008168">
    <property type="term" value="F:methyltransferase activity"/>
    <property type="evidence" value="ECO:0007669"/>
    <property type="project" value="UniProtKB-KW"/>
</dbReference>
<dbReference type="CDD" id="cd18103">
    <property type="entry name" value="SpoU-like_RlmB"/>
    <property type="match status" value="1"/>
</dbReference>
<dbReference type="InterPro" id="IPR029026">
    <property type="entry name" value="tRNA_m1G_MTases_N"/>
</dbReference>